<keyword evidence="1" id="KW-0175">Coiled coil</keyword>
<evidence type="ECO:0000313" key="4">
    <source>
        <dbReference type="Proteomes" id="UP000254649"/>
    </source>
</evidence>
<keyword evidence="2" id="KW-0732">Signal</keyword>
<feature type="chain" id="PRO_5016920912" evidence="2">
    <location>
        <begin position="27"/>
        <end position="242"/>
    </location>
</feature>
<evidence type="ECO:0000256" key="1">
    <source>
        <dbReference type="SAM" id="Coils"/>
    </source>
</evidence>
<proteinExistence type="predicted"/>
<organism evidence="3 4">
    <name type="scientific">[Actinobacillus] rossii</name>
    <dbReference type="NCBI Taxonomy" id="123820"/>
    <lineage>
        <taxon>Bacteria</taxon>
        <taxon>Pseudomonadati</taxon>
        <taxon>Pseudomonadota</taxon>
        <taxon>Gammaproteobacteria</taxon>
        <taxon>Pasteurellales</taxon>
        <taxon>Pasteurellaceae</taxon>
    </lineage>
</organism>
<gene>
    <name evidence="3" type="ORF">NCTC10801_01327</name>
</gene>
<dbReference type="AlphaFoldDB" id="A0A380TSB0"/>
<protein>
    <submittedName>
        <fullName evidence="3">Uncharacterized protein</fullName>
    </submittedName>
</protein>
<accession>A0A380TSB0</accession>
<sequence>MIKIHKKLTALFLSALFLLGGSMAHAEMKKESPDIIIKLRKNGDTQQINLDEHISIARQLKEQKEQKKQTEDKAELLRQQKVAAAEQKKARKRERALDEQDRLYAAKLEKEMAETQTLTALDLFNNTLAITFNSATFGVSQSQERTFILKYFVDNKGGKPLQLARWTVELKNADNTVFTYDISAPFEKLFLPETRKEVILTLKVKDLPEDVQKLLSDSNVKINVVSVARELVFSDNTKIQVN</sequence>
<feature type="signal peptide" evidence="2">
    <location>
        <begin position="1"/>
        <end position="26"/>
    </location>
</feature>
<dbReference type="EMBL" id="UFRQ01000003">
    <property type="protein sequence ID" value="SUT90915.1"/>
    <property type="molecule type" value="Genomic_DNA"/>
</dbReference>
<evidence type="ECO:0000313" key="3">
    <source>
        <dbReference type="EMBL" id="SUT90915.1"/>
    </source>
</evidence>
<reference evidence="3 4" key="1">
    <citation type="submission" date="2018-06" db="EMBL/GenBank/DDBJ databases">
        <authorList>
            <consortium name="Pathogen Informatics"/>
            <person name="Doyle S."/>
        </authorList>
    </citation>
    <scope>NUCLEOTIDE SEQUENCE [LARGE SCALE GENOMIC DNA]</scope>
    <source>
        <strain evidence="3 4">NCTC10801</strain>
    </source>
</reference>
<dbReference type="OrthoDB" id="9830186at2"/>
<feature type="coiled-coil region" evidence="1">
    <location>
        <begin position="50"/>
        <end position="102"/>
    </location>
</feature>
<name>A0A380TSB0_9PAST</name>
<evidence type="ECO:0000256" key="2">
    <source>
        <dbReference type="SAM" id="SignalP"/>
    </source>
</evidence>
<keyword evidence="4" id="KW-1185">Reference proteome</keyword>
<dbReference type="Proteomes" id="UP000254649">
    <property type="component" value="Unassembled WGS sequence"/>
</dbReference>